<name>A0A655I9G5_MYCTX</name>
<evidence type="ECO:0000313" key="1">
    <source>
        <dbReference type="EMBL" id="COV68559.1"/>
    </source>
</evidence>
<evidence type="ECO:0000313" key="2">
    <source>
        <dbReference type="Proteomes" id="UP000044938"/>
    </source>
</evidence>
<accession>A0A655I9G5</accession>
<protein>
    <submittedName>
        <fullName evidence="1">Uncharacterized protein</fullName>
    </submittedName>
</protein>
<dbReference type="EMBL" id="CSAJ01000058">
    <property type="protein sequence ID" value="COV68559.1"/>
    <property type="molecule type" value="Genomic_DNA"/>
</dbReference>
<gene>
    <name evidence="1" type="ORF">ERS007720_00719</name>
</gene>
<proteinExistence type="predicted"/>
<dbReference type="Proteomes" id="UP000044938">
    <property type="component" value="Unassembled WGS sequence"/>
</dbReference>
<reference evidence="1 2" key="1">
    <citation type="submission" date="2015-03" db="EMBL/GenBank/DDBJ databases">
        <authorList>
            <consortium name="Pathogen Informatics"/>
        </authorList>
    </citation>
    <scope>NUCLEOTIDE SEQUENCE [LARGE SCALE GENOMIC DNA]</scope>
    <source>
        <strain evidence="1 2">M09401471</strain>
    </source>
</reference>
<organism evidence="1 2">
    <name type="scientific">Mycobacterium tuberculosis</name>
    <dbReference type="NCBI Taxonomy" id="1773"/>
    <lineage>
        <taxon>Bacteria</taxon>
        <taxon>Bacillati</taxon>
        <taxon>Actinomycetota</taxon>
        <taxon>Actinomycetes</taxon>
        <taxon>Mycobacteriales</taxon>
        <taxon>Mycobacteriaceae</taxon>
        <taxon>Mycobacterium</taxon>
        <taxon>Mycobacterium tuberculosis complex</taxon>
    </lineage>
</organism>
<dbReference type="AlphaFoldDB" id="A0A655I9G5"/>
<sequence length="54" mass="5631">MSQVFSGPVAILVSHDASASSMAGTSLCTARPVLAEMLTRCAQRTCTSSRSISR</sequence>